<organism evidence="1 2">
    <name type="scientific">Kaistella jeonii</name>
    <dbReference type="NCBI Taxonomy" id="266749"/>
    <lineage>
        <taxon>Bacteria</taxon>
        <taxon>Pseudomonadati</taxon>
        <taxon>Bacteroidota</taxon>
        <taxon>Flavobacteriia</taxon>
        <taxon>Flavobacteriales</taxon>
        <taxon>Weeksellaceae</taxon>
        <taxon>Chryseobacterium group</taxon>
        <taxon>Kaistella</taxon>
    </lineage>
</organism>
<dbReference type="EMBL" id="JSYL01000002">
    <property type="protein sequence ID" value="KIA90096.1"/>
    <property type="molecule type" value="Genomic_DNA"/>
</dbReference>
<protein>
    <recommendedName>
        <fullName evidence="3">Methyltransferase type 12</fullName>
    </recommendedName>
</protein>
<evidence type="ECO:0008006" key="3">
    <source>
        <dbReference type="Google" id="ProtNLM"/>
    </source>
</evidence>
<name>A0A0C1D075_9FLAO</name>
<gene>
    <name evidence="1" type="ORF">OA86_05770</name>
</gene>
<dbReference type="PANTHER" id="PTHR43861">
    <property type="entry name" value="TRANS-ACONITATE 2-METHYLTRANSFERASE-RELATED"/>
    <property type="match status" value="1"/>
</dbReference>
<dbReference type="RefSeq" id="WP_039350060.1">
    <property type="nucleotide sequence ID" value="NZ_FOLA01000002.1"/>
</dbReference>
<dbReference type="CDD" id="cd02440">
    <property type="entry name" value="AdoMet_MTases"/>
    <property type="match status" value="1"/>
</dbReference>
<dbReference type="STRING" id="266749.SAMN05421876_102137"/>
<reference evidence="1 2" key="1">
    <citation type="submission" date="2014-10" db="EMBL/GenBank/DDBJ databases">
        <title>Kaistella jeonii genome.</title>
        <authorList>
            <person name="Clayton J.T."/>
            <person name="Newman J.D."/>
        </authorList>
    </citation>
    <scope>NUCLEOTIDE SEQUENCE [LARGE SCALE GENOMIC DNA]</scope>
    <source>
        <strain evidence="1 2">DSM 17048</strain>
    </source>
</reference>
<dbReference type="SUPFAM" id="SSF53335">
    <property type="entry name" value="S-adenosyl-L-methionine-dependent methyltransferases"/>
    <property type="match status" value="1"/>
</dbReference>
<evidence type="ECO:0000313" key="2">
    <source>
        <dbReference type="Proteomes" id="UP000031473"/>
    </source>
</evidence>
<dbReference type="Proteomes" id="UP000031473">
    <property type="component" value="Unassembled WGS sequence"/>
</dbReference>
<keyword evidence="2" id="KW-1185">Reference proteome</keyword>
<evidence type="ECO:0000313" key="1">
    <source>
        <dbReference type="EMBL" id="KIA90096.1"/>
    </source>
</evidence>
<dbReference type="InterPro" id="IPR029063">
    <property type="entry name" value="SAM-dependent_MTases_sf"/>
</dbReference>
<dbReference type="Gene3D" id="3.40.50.150">
    <property type="entry name" value="Vaccinia Virus protein VP39"/>
    <property type="match status" value="1"/>
</dbReference>
<dbReference type="Pfam" id="PF13489">
    <property type="entry name" value="Methyltransf_23"/>
    <property type="match status" value="1"/>
</dbReference>
<proteinExistence type="predicted"/>
<accession>A0A0C1D075</accession>
<dbReference type="AlphaFoldDB" id="A0A0C1D075"/>
<sequence length="239" mass="27867">MKQKEISDFYDEFVQRQLKIGANERLVSLYKRLLNLGLKEDSNVLELGCGVGIFTKLLSKKISTGILEAVDLSEKSVAVAKEELKGKKNIFLEVADVVKYHPQNSDYDFITLMDVIEHIPLDQHEELFGNLSKICTDKAQIAINIPSPQYIGYVKIHNPETLQVIDQEVHLFPLMQHLEKHSLEMTYFEKYGIWEEEDYHFMVIRKKRDFVLKHLSDHRNISEKISKKVSDKIDEIKYK</sequence>
<dbReference type="OrthoDB" id="9789123at2"/>
<dbReference type="PANTHER" id="PTHR43861:SF6">
    <property type="entry name" value="METHYLTRANSFERASE TYPE 11"/>
    <property type="match status" value="1"/>
</dbReference>
<comment type="caution">
    <text evidence="1">The sequence shown here is derived from an EMBL/GenBank/DDBJ whole genome shotgun (WGS) entry which is preliminary data.</text>
</comment>